<gene>
    <name evidence="2" type="ORF">PG997_008692</name>
</gene>
<dbReference type="EMBL" id="JAQQWN010000006">
    <property type="protein sequence ID" value="KAK8080874.1"/>
    <property type="molecule type" value="Genomic_DNA"/>
</dbReference>
<evidence type="ECO:0000259" key="1">
    <source>
        <dbReference type="Pfam" id="PF20150"/>
    </source>
</evidence>
<reference evidence="2 3" key="1">
    <citation type="submission" date="2023-01" db="EMBL/GenBank/DDBJ databases">
        <title>Analysis of 21 Apiospora genomes using comparative genomics revels a genus with tremendous synthesis potential of carbohydrate active enzymes and secondary metabolites.</title>
        <authorList>
            <person name="Sorensen T."/>
        </authorList>
    </citation>
    <scope>NUCLEOTIDE SEQUENCE [LARGE SCALE GENOMIC DNA]</scope>
    <source>
        <strain evidence="2 3">CBS 114990</strain>
    </source>
</reference>
<dbReference type="RefSeq" id="XP_066668349.1">
    <property type="nucleotide sequence ID" value="XM_066813007.1"/>
</dbReference>
<proteinExistence type="predicted"/>
<evidence type="ECO:0000313" key="2">
    <source>
        <dbReference type="EMBL" id="KAK8080874.1"/>
    </source>
</evidence>
<name>A0ABR1WBI7_9PEZI</name>
<dbReference type="GeneID" id="92046067"/>
<evidence type="ECO:0000313" key="3">
    <source>
        <dbReference type="Proteomes" id="UP001433268"/>
    </source>
</evidence>
<dbReference type="Proteomes" id="UP001433268">
    <property type="component" value="Unassembled WGS sequence"/>
</dbReference>
<feature type="domain" description="2EXR" evidence="1">
    <location>
        <begin position="8"/>
        <end position="94"/>
    </location>
</feature>
<keyword evidence="3" id="KW-1185">Reference proteome</keyword>
<dbReference type="InterPro" id="IPR045518">
    <property type="entry name" value="2EXR"/>
</dbReference>
<organism evidence="2 3">
    <name type="scientific">Apiospora hydei</name>
    <dbReference type="NCBI Taxonomy" id="1337664"/>
    <lineage>
        <taxon>Eukaryota</taxon>
        <taxon>Fungi</taxon>
        <taxon>Dikarya</taxon>
        <taxon>Ascomycota</taxon>
        <taxon>Pezizomycotina</taxon>
        <taxon>Sordariomycetes</taxon>
        <taxon>Xylariomycetidae</taxon>
        <taxon>Amphisphaeriales</taxon>
        <taxon>Apiosporaceae</taxon>
        <taxon>Apiospora</taxon>
    </lineage>
</organism>
<sequence>MAPQFTTFHRFAELPTEIQLLIWKEAVMQDKRIVPVGDELRYAFVTEELLAPPKFFLVCQASLIAARGCYDVRLRFRQPNGEPGLVRLSTTTDIFLIKDWHHEFRNNHFNPWELCRTDEPLTFAVIGKLRHKLEEFKVYQLGGIGLRCVRHSPIDIQWIERGYAAPEKVHEDITGRPLLKVLLAPNALLKRFTALKLYRASSQG</sequence>
<dbReference type="Pfam" id="PF20150">
    <property type="entry name" value="2EXR"/>
    <property type="match status" value="1"/>
</dbReference>
<protein>
    <recommendedName>
        <fullName evidence="1">2EXR domain-containing protein</fullName>
    </recommendedName>
</protein>
<accession>A0ABR1WBI7</accession>
<comment type="caution">
    <text evidence="2">The sequence shown here is derived from an EMBL/GenBank/DDBJ whole genome shotgun (WGS) entry which is preliminary data.</text>
</comment>